<gene>
    <name evidence="4" type="primary">wecA_2</name>
    <name evidence="4" type="ORF">BFLFYP10_02480</name>
</gene>
<dbReference type="InterPro" id="IPR003362">
    <property type="entry name" value="Bact_transf"/>
</dbReference>
<keyword evidence="2" id="KW-1133">Transmembrane helix</keyword>
<evidence type="ECO:0000256" key="1">
    <source>
        <dbReference type="ARBA" id="ARBA00006464"/>
    </source>
</evidence>
<dbReference type="PANTHER" id="PTHR30576">
    <property type="entry name" value="COLANIC BIOSYNTHESIS UDP-GLUCOSE LIPID CARRIER TRANSFERASE"/>
    <property type="match status" value="1"/>
</dbReference>
<dbReference type="EMBL" id="CACRSZ010000056">
    <property type="protein sequence ID" value="VYT33611.1"/>
    <property type="molecule type" value="Genomic_DNA"/>
</dbReference>
<dbReference type="PANTHER" id="PTHR30576:SF20">
    <property type="entry name" value="QUINOVOSAMINEPHOSPHOTRANSFERAE-RELATED"/>
    <property type="match status" value="1"/>
</dbReference>
<evidence type="ECO:0000256" key="2">
    <source>
        <dbReference type="SAM" id="Phobius"/>
    </source>
</evidence>
<protein>
    <submittedName>
        <fullName evidence="4">UDP-N-acetylgalactosamine-undecaprenyl-phosphate N-acetylgalactosaminephosphotransferase</fullName>
        <ecNumber evidence="4">2.7.8.40</ecNumber>
    </submittedName>
</protein>
<dbReference type="Pfam" id="PF02397">
    <property type="entry name" value="Bac_transf"/>
    <property type="match status" value="1"/>
</dbReference>
<dbReference type="GO" id="GO:0016780">
    <property type="term" value="F:phosphotransferase activity, for other substituted phosphate groups"/>
    <property type="evidence" value="ECO:0007669"/>
    <property type="project" value="TreeGrafter"/>
</dbReference>
<evidence type="ECO:0000313" key="4">
    <source>
        <dbReference type="EMBL" id="VYT33611.1"/>
    </source>
</evidence>
<accession>A0A6N2VYC6</accession>
<dbReference type="RefSeq" id="WP_156730259.1">
    <property type="nucleotide sequence ID" value="NZ_CACRSZ010000056.1"/>
</dbReference>
<keyword evidence="2" id="KW-0472">Membrane</keyword>
<evidence type="ECO:0000259" key="3">
    <source>
        <dbReference type="Pfam" id="PF02397"/>
    </source>
</evidence>
<feature type="transmembrane region" description="Helical" evidence="2">
    <location>
        <begin position="7"/>
        <end position="28"/>
    </location>
</feature>
<name>A0A6N2VYC6_9BACE</name>
<organism evidence="4">
    <name type="scientific">Bacteroides faecis</name>
    <dbReference type="NCBI Taxonomy" id="674529"/>
    <lineage>
        <taxon>Bacteria</taxon>
        <taxon>Pseudomonadati</taxon>
        <taxon>Bacteroidota</taxon>
        <taxon>Bacteroidia</taxon>
        <taxon>Bacteroidales</taxon>
        <taxon>Bacteroidaceae</taxon>
        <taxon>Bacteroides</taxon>
    </lineage>
</organism>
<reference evidence="4" key="1">
    <citation type="submission" date="2019-11" db="EMBL/GenBank/DDBJ databases">
        <authorList>
            <person name="Feng L."/>
        </authorList>
    </citation>
    <scope>NUCLEOTIDE SEQUENCE</scope>
    <source>
        <strain evidence="4">BfaecisLFYP10</strain>
    </source>
</reference>
<proteinExistence type="inferred from homology"/>
<dbReference type="AlphaFoldDB" id="A0A6N2VYC6"/>
<keyword evidence="4" id="KW-0808">Transferase</keyword>
<comment type="similarity">
    <text evidence="1">Belongs to the bacterial sugar transferase family.</text>
</comment>
<sequence>MKRLFDIVASGCGLLVLSPVFLIMAIWIKLDSKGPIFYRQVRVGRHNKNFRIFKFRSMRVGADKGSLITIGGRDPRITRSGYFIRKYKLDEFPQLINVFIGDMSLVGPRPEVRYYVNYWTPEQMRVLNVRPGITDPASIKFRNENELMGKAEDPEDYYINVIMQEKIKLYLEYVQNISFWYDVKLIFQTFKTIITEI</sequence>
<feature type="domain" description="Bacterial sugar transferase" evidence="3">
    <location>
        <begin position="2"/>
        <end position="194"/>
    </location>
</feature>
<dbReference type="EC" id="2.7.8.40" evidence="4"/>
<keyword evidence="2" id="KW-0812">Transmembrane</keyword>